<evidence type="ECO:0000313" key="3">
    <source>
        <dbReference type="Proteomes" id="UP000494165"/>
    </source>
</evidence>
<sequence>MLRSPPRCLRRRPIVRLPCPPSPGPSPSTPTSTPTPVLPRLRHQGCLTGDNRGTDPQRWSSGLALLVEPDGARTVSAPPTRHSSPSSGAPSWAVVAAPAIAKVAAPGMPPRRPLLCRPIAPACCPVAKVAAPLAYATPLAGKAYLG</sequence>
<evidence type="ECO:0000256" key="1">
    <source>
        <dbReference type="SAM" id="MobiDB-lite"/>
    </source>
</evidence>
<accession>A0A8S1CU08</accession>
<name>A0A8S1CU08_9INSE</name>
<dbReference type="AlphaFoldDB" id="A0A8S1CU08"/>
<dbReference type="Proteomes" id="UP000494165">
    <property type="component" value="Unassembled WGS sequence"/>
</dbReference>
<dbReference type="EMBL" id="CADEPI010000063">
    <property type="protein sequence ID" value="CAB3371595.1"/>
    <property type="molecule type" value="Genomic_DNA"/>
</dbReference>
<feature type="region of interest" description="Disordered" evidence="1">
    <location>
        <begin position="1"/>
        <end position="58"/>
    </location>
</feature>
<evidence type="ECO:0000313" key="2">
    <source>
        <dbReference type="EMBL" id="CAB3371595.1"/>
    </source>
</evidence>
<feature type="compositionally biased region" description="Pro residues" evidence="1">
    <location>
        <begin position="18"/>
        <end position="28"/>
    </location>
</feature>
<protein>
    <submittedName>
        <fullName evidence="2">Uncharacterized protein</fullName>
    </submittedName>
</protein>
<reference evidence="2 3" key="1">
    <citation type="submission" date="2020-04" db="EMBL/GenBank/DDBJ databases">
        <authorList>
            <person name="Alioto T."/>
            <person name="Alioto T."/>
            <person name="Gomez Garrido J."/>
        </authorList>
    </citation>
    <scope>NUCLEOTIDE SEQUENCE [LARGE SCALE GENOMIC DNA]</scope>
</reference>
<proteinExistence type="predicted"/>
<organism evidence="2 3">
    <name type="scientific">Cloeon dipterum</name>
    <dbReference type="NCBI Taxonomy" id="197152"/>
    <lineage>
        <taxon>Eukaryota</taxon>
        <taxon>Metazoa</taxon>
        <taxon>Ecdysozoa</taxon>
        <taxon>Arthropoda</taxon>
        <taxon>Hexapoda</taxon>
        <taxon>Insecta</taxon>
        <taxon>Pterygota</taxon>
        <taxon>Palaeoptera</taxon>
        <taxon>Ephemeroptera</taxon>
        <taxon>Pisciforma</taxon>
        <taxon>Baetidae</taxon>
        <taxon>Cloeon</taxon>
    </lineage>
</organism>
<gene>
    <name evidence="2" type="ORF">CLODIP_2_CD01615</name>
</gene>
<keyword evidence="3" id="KW-1185">Reference proteome</keyword>
<comment type="caution">
    <text evidence="2">The sequence shown here is derived from an EMBL/GenBank/DDBJ whole genome shotgun (WGS) entry which is preliminary data.</text>
</comment>